<reference evidence="3 4" key="1">
    <citation type="submission" date="2022-04" db="EMBL/GenBank/DDBJ databases">
        <title>Hymenobacter sp. isolated from the air.</title>
        <authorList>
            <person name="Won M."/>
            <person name="Lee C.-M."/>
            <person name="Woen H.-Y."/>
            <person name="Kwon S.-W."/>
        </authorList>
    </citation>
    <scope>NUCLEOTIDE SEQUENCE [LARGE SCALE GENOMIC DNA]</scope>
    <source>
        <strain evidence="4">5413 J-13</strain>
    </source>
</reference>
<dbReference type="AlphaFoldDB" id="A0A8T9SPB9"/>
<dbReference type="KEGG" id="haei:MUN82_13200"/>
<dbReference type="Gene3D" id="2.60.120.1440">
    <property type="match status" value="1"/>
</dbReference>
<evidence type="ECO:0000313" key="3">
    <source>
        <dbReference type="EMBL" id="UOR03902.1"/>
    </source>
</evidence>
<dbReference type="InterPro" id="IPR012373">
    <property type="entry name" value="Ferrdict_sens_TM"/>
</dbReference>
<dbReference type="PIRSF" id="PIRSF018266">
    <property type="entry name" value="FecR"/>
    <property type="match status" value="1"/>
</dbReference>
<feature type="domain" description="Protein FecR C-terminal" evidence="2">
    <location>
        <begin position="311"/>
        <end position="379"/>
    </location>
</feature>
<dbReference type="Pfam" id="PF04773">
    <property type="entry name" value="FecR"/>
    <property type="match status" value="1"/>
</dbReference>
<proteinExistence type="predicted"/>
<gene>
    <name evidence="3" type="ORF">MUN82_13200</name>
</gene>
<feature type="domain" description="FecR protein" evidence="1">
    <location>
        <begin position="175"/>
        <end position="270"/>
    </location>
</feature>
<dbReference type="Gene3D" id="3.55.50.30">
    <property type="match status" value="1"/>
</dbReference>
<evidence type="ECO:0000313" key="4">
    <source>
        <dbReference type="Proteomes" id="UP000829925"/>
    </source>
</evidence>
<dbReference type="FunFam" id="2.60.120.1440:FF:000001">
    <property type="entry name" value="Putative anti-sigma factor"/>
    <property type="match status" value="1"/>
</dbReference>
<name>A0A8T9SPB9_9BACT</name>
<keyword evidence="4" id="KW-1185">Reference proteome</keyword>
<dbReference type="PANTHER" id="PTHR30273">
    <property type="entry name" value="PERIPLASMIC SIGNAL SENSOR AND SIGMA FACTOR ACTIVATOR FECR-RELATED"/>
    <property type="match status" value="1"/>
</dbReference>
<dbReference type="GO" id="GO:0016989">
    <property type="term" value="F:sigma factor antagonist activity"/>
    <property type="evidence" value="ECO:0007669"/>
    <property type="project" value="TreeGrafter"/>
</dbReference>
<dbReference type="EMBL" id="CP095053">
    <property type="protein sequence ID" value="UOR03902.1"/>
    <property type="molecule type" value="Genomic_DNA"/>
</dbReference>
<dbReference type="PANTHER" id="PTHR30273:SF2">
    <property type="entry name" value="PROTEIN FECR"/>
    <property type="match status" value="1"/>
</dbReference>
<sequence>MSDEEFNILYEKHVAGTCTAAEQQRLDAYLATLETSTELPWDEATMGNQTATRRALLDQLTASRQPVRAITPRWQWWSMAAVVALLLLATGLYRWQQRPVNPVATASPTTPRPAPDFAPGRNQATLMLADGSTIRLDDAQNGIVAQQGGTTVQKTQAGALRYDANSQRAAAQFNTVTTPRGGQYQLVLPDGSRVWLNAASSLRFPTAFAGQERRVELTGEAYFEVAKNAKQPFKVGVGATEVTVLGTHFNVMAYPDEPALTTTLLEGAVRVSNGPHQAVLHPGQQARQQASGALAVAAVDPQHAVAWKNGYFVFNDESIESIMRQVSRWYDVDVEYQGKMAGKDFNGTVSRFQSASQVLQLLELTGAVHFKTQNNRITVLP</sequence>
<evidence type="ECO:0000259" key="1">
    <source>
        <dbReference type="Pfam" id="PF04773"/>
    </source>
</evidence>
<evidence type="ECO:0000259" key="2">
    <source>
        <dbReference type="Pfam" id="PF16344"/>
    </source>
</evidence>
<dbReference type="InterPro" id="IPR006860">
    <property type="entry name" value="FecR"/>
</dbReference>
<dbReference type="RefSeq" id="WP_245091112.1">
    <property type="nucleotide sequence ID" value="NZ_CP095053.1"/>
</dbReference>
<protein>
    <submittedName>
        <fullName evidence="3">FecR domain-containing protein</fullName>
    </submittedName>
</protein>
<dbReference type="Proteomes" id="UP000829925">
    <property type="component" value="Chromosome"/>
</dbReference>
<organism evidence="3 4">
    <name type="scientific">Hymenobacter aerilatus</name>
    <dbReference type="NCBI Taxonomy" id="2932251"/>
    <lineage>
        <taxon>Bacteria</taxon>
        <taxon>Pseudomonadati</taxon>
        <taxon>Bacteroidota</taxon>
        <taxon>Cytophagia</taxon>
        <taxon>Cytophagales</taxon>
        <taxon>Hymenobacteraceae</taxon>
        <taxon>Hymenobacter</taxon>
    </lineage>
</organism>
<accession>A0A8T9SPB9</accession>
<dbReference type="InterPro" id="IPR032508">
    <property type="entry name" value="FecR_C"/>
</dbReference>
<dbReference type="Pfam" id="PF16344">
    <property type="entry name" value="FecR_C"/>
    <property type="match status" value="1"/>
</dbReference>